<reference evidence="1 2" key="1">
    <citation type="submission" date="2013-05" db="EMBL/GenBank/DDBJ databases">
        <title>Between feast and famine: a lifestyle of most important marine PAH-degrading bacterium Cycloclasticus sp. 7ME.</title>
        <authorList>
            <person name="Yakimov M.M."/>
            <person name="Messina E."/>
            <person name="Genovese M."/>
            <person name="Denaro R."/>
            <person name="Crisafi F."/>
            <person name="Russo D."/>
            <person name="Cappello S."/>
            <person name="Santisi S."/>
            <person name="Smedile F."/>
            <person name="Golyshina O.V."/>
            <person name="Tran H."/>
            <person name="Pieper D.H."/>
            <person name="Golyshin P.N."/>
            <person name="Giuliano L."/>
        </authorList>
    </citation>
    <scope>NUCLEOTIDE SEQUENCE [LARGE SCALE GENOMIC DNA]</scope>
    <source>
        <strain evidence="1 2">78-ME</strain>
    </source>
</reference>
<dbReference type="EMBL" id="CP005996">
    <property type="protein sequence ID" value="AGS38896.1"/>
    <property type="molecule type" value="Genomic_DNA"/>
</dbReference>
<protein>
    <submittedName>
        <fullName evidence="1">Uncharacterized protein</fullName>
    </submittedName>
</protein>
<name>S5T509_9GAMM</name>
<sequence>MLSIQQRAKIDLIRSSGVQTIIGETTPVAEIKVNGFYFNSKDGQHKGTVWVNGQQVGNGSLDKNNIVVNGLNESTKLVDLSVKEPNIKIPFKAGQALNVDNGDIRDAFQ</sequence>
<organism evidence="1 2">
    <name type="scientific">Cycloclasticus zancles 78-ME</name>
    <dbReference type="NCBI Taxonomy" id="1198232"/>
    <lineage>
        <taxon>Bacteria</taxon>
        <taxon>Pseudomonadati</taxon>
        <taxon>Pseudomonadota</taxon>
        <taxon>Gammaproteobacteria</taxon>
        <taxon>Thiotrichales</taxon>
        <taxon>Piscirickettsiaceae</taxon>
        <taxon>Cycloclasticus</taxon>
    </lineage>
</organism>
<proteinExistence type="predicted"/>
<dbReference type="HOGENOM" id="CLU_2179485_0_0_6"/>
<dbReference type="KEGG" id="cza:CYCME_0555"/>
<dbReference type="PATRIC" id="fig|1198232.3.peg.563"/>
<dbReference type="Proteomes" id="UP000015380">
    <property type="component" value="Chromosome"/>
</dbReference>
<reference evidence="2" key="2">
    <citation type="journal article" date="2016" name="Environ. Microbiol. Rep.">
        <title>Analysis of defence systems and a conjugative IncP-1 plasmid in the marine polyaromatic hydrocarbons-degrading bacterium Cycloclasticus sp. 78-ME.</title>
        <authorList>
            <person name="Yakimov M.M."/>
            <person name="Crisafi F."/>
            <person name="Messina E."/>
            <person name="Smedile F."/>
            <person name="Lopatina A."/>
            <person name="Denaro R."/>
            <person name="Pieper D.H."/>
            <person name="Golyshin P.N."/>
            <person name="Giuliano L."/>
        </authorList>
    </citation>
    <scope>NUCLEOTIDE SEQUENCE [LARGE SCALE GENOMIC DNA]</scope>
    <source>
        <strain evidence="2">78-ME</strain>
    </source>
</reference>
<accession>S5T509</accession>
<evidence type="ECO:0000313" key="2">
    <source>
        <dbReference type="Proteomes" id="UP000015380"/>
    </source>
</evidence>
<evidence type="ECO:0000313" key="1">
    <source>
        <dbReference type="EMBL" id="AGS38896.1"/>
    </source>
</evidence>
<gene>
    <name evidence="1" type="ORF">CYCME_0555</name>
</gene>
<keyword evidence="2" id="KW-1185">Reference proteome</keyword>
<dbReference type="AlphaFoldDB" id="S5T509"/>